<evidence type="ECO:0000313" key="1">
    <source>
        <dbReference type="EMBL" id="MFG6443547.1"/>
    </source>
</evidence>
<protein>
    <submittedName>
        <fullName evidence="1">Tn7 transposase TnsA N-terminal domain-containing protein</fullName>
    </submittedName>
</protein>
<dbReference type="RefSeq" id="WP_394402306.1">
    <property type="nucleotide sequence ID" value="NZ_JBIGHW010000031.1"/>
</dbReference>
<sequence>MHEPWFQAEPIQHESRLEKHCIEILLLTPGVVRIESQPLAIEFKTGERQQHYTPDLRITLSDGTQALVEAKGQPFERRFRELLDAGLRDAVRSLGLPLYLVPSQLLDPERTAQVSALRAMARRTPPPGALDALLTWASLQSGATVGDAEQAGYALGLIGYAVGRRLLTVGPSFDLKPQQPLFLANNHEHLHPDHWLGHPGRAEDVAA</sequence>
<keyword evidence="2" id="KW-1185">Reference proteome</keyword>
<name>A0ABW7FQD8_9BURK</name>
<proteinExistence type="predicted"/>
<dbReference type="Proteomes" id="UP001606301">
    <property type="component" value="Unassembled WGS sequence"/>
</dbReference>
<comment type="caution">
    <text evidence="1">The sequence shown here is derived from an EMBL/GenBank/DDBJ whole genome shotgun (WGS) entry which is preliminary data.</text>
</comment>
<evidence type="ECO:0000313" key="2">
    <source>
        <dbReference type="Proteomes" id="UP001606301"/>
    </source>
</evidence>
<accession>A0ABW7FQD8</accession>
<organism evidence="1 2">
    <name type="scientific">Pelomonas margarita</name>
    <dbReference type="NCBI Taxonomy" id="3299031"/>
    <lineage>
        <taxon>Bacteria</taxon>
        <taxon>Pseudomonadati</taxon>
        <taxon>Pseudomonadota</taxon>
        <taxon>Betaproteobacteria</taxon>
        <taxon>Burkholderiales</taxon>
        <taxon>Sphaerotilaceae</taxon>
        <taxon>Roseateles</taxon>
    </lineage>
</organism>
<dbReference type="EMBL" id="JBIGHW010000031">
    <property type="protein sequence ID" value="MFG6443547.1"/>
    <property type="molecule type" value="Genomic_DNA"/>
</dbReference>
<reference evidence="1 2" key="1">
    <citation type="submission" date="2024-08" db="EMBL/GenBank/DDBJ databases">
        <authorList>
            <person name="Lu H."/>
        </authorList>
    </citation>
    <scope>NUCLEOTIDE SEQUENCE [LARGE SCALE GENOMIC DNA]</scope>
    <source>
        <strain evidence="1 2">LKC17W</strain>
    </source>
</reference>
<gene>
    <name evidence="1" type="ORF">ACG0Z3_22900</name>
</gene>